<feature type="transmembrane region" description="Helical" evidence="1">
    <location>
        <begin position="255"/>
        <end position="275"/>
    </location>
</feature>
<dbReference type="EMBL" id="BAAFSV010000001">
    <property type="protein sequence ID" value="GAB1309867.1"/>
    <property type="molecule type" value="Genomic_DNA"/>
</dbReference>
<reference evidence="2 3" key="1">
    <citation type="submission" date="2024-09" db="EMBL/GenBank/DDBJ databases">
        <title>Itraconazole resistance in Madurella fahalii resulting from another homologue of gene encoding cytochrome P450 14-alpha sterol demethylase (CYP51).</title>
        <authorList>
            <person name="Yoshioka I."/>
            <person name="Fahal A.H."/>
            <person name="Kaneko S."/>
            <person name="Yaguchi T."/>
        </authorList>
    </citation>
    <scope>NUCLEOTIDE SEQUENCE [LARGE SCALE GENOMIC DNA]</scope>
    <source>
        <strain evidence="2 3">IFM 68171</strain>
    </source>
</reference>
<keyword evidence="3" id="KW-1185">Reference proteome</keyword>
<keyword evidence="1" id="KW-0812">Transmembrane</keyword>
<gene>
    <name evidence="2" type="ORF">MFIFM68171_00077</name>
</gene>
<evidence type="ECO:0000256" key="1">
    <source>
        <dbReference type="SAM" id="Phobius"/>
    </source>
</evidence>
<accession>A0ABQ0FWJ3</accession>
<feature type="transmembrane region" description="Helical" evidence="1">
    <location>
        <begin position="122"/>
        <end position="143"/>
    </location>
</feature>
<organism evidence="2 3">
    <name type="scientific">Madurella fahalii</name>
    <dbReference type="NCBI Taxonomy" id="1157608"/>
    <lineage>
        <taxon>Eukaryota</taxon>
        <taxon>Fungi</taxon>
        <taxon>Dikarya</taxon>
        <taxon>Ascomycota</taxon>
        <taxon>Pezizomycotina</taxon>
        <taxon>Sordariomycetes</taxon>
        <taxon>Sordariomycetidae</taxon>
        <taxon>Sordariales</taxon>
        <taxon>Sordariales incertae sedis</taxon>
        <taxon>Madurella</taxon>
    </lineage>
</organism>
<evidence type="ECO:0000313" key="2">
    <source>
        <dbReference type="EMBL" id="GAB1309867.1"/>
    </source>
</evidence>
<comment type="caution">
    <text evidence="2">The sequence shown here is derived from an EMBL/GenBank/DDBJ whole genome shotgun (WGS) entry which is preliminary data.</text>
</comment>
<keyword evidence="1" id="KW-0472">Membrane</keyword>
<dbReference type="GeneID" id="98170822"/>
<feature type="transmembrane region" description="Helical" evidence="1">
    <location>
        <begin position="149"/>
        <end position="169"/>
    </location>
</feature>
<dbReference type="Proteomes" id="UP001628179">
    <property type="component" value="Unassembled WGS sequence"/>
</dbReference>
<proteinExistence type="predicted"/>
<protein>
    <submittedName>
        <fullName evidence="2">Uncharacterized protein</fullName>
    </submittedName>
</protein>
<sequence>MNQESDGTWLLGWAPIKIDALGLVTLLGAEEINKKLGQLCVSRITEFLPLVGSHVVADNSFASPLNGFTVYNITDGICATDVVGWFARWLLCQKLTYNSTTLIVGTVLSVPGRQGDGAPSRLGPAALLGVVVSAGMVTLAAVIRDWWGLTNAVALALSAAGRFAILWAMRDAVDRAADRAAHQSTAVVKTFWKLPDGACVVVYTTRGILTECLLTTPWPAWPRAYAAGRAVAWTAFLVHILSLGMAALPSQLACIAVLALSTLSAVLSLGIRSDLVGSRLQIRRTDHTGWQAGSMAAMFARLDLSSDEEQSMVDWQLMPLRRNRVWWEKYRDLRMKDTPAVFEAWTTKESWEEFERRFCQS</sequence>
<evidence type="ECO:0000313" key="3">
    <source>
        <dbReference type="Proteomes" id="UP001628179"/>
    </source>
</evidence>
<keyword evidence="1" id="KW-1133">Transmembrane helix</keyword>
<feature type="transmembrane region" description="Helical" evidence="1">
    <location>
        <begin position="230"/>
        <end position="249"/>
    </location>
</feature>
<name>A0ABQ0FWJ3_9PEZI</name>
<dbReference type="RefSeq" id="XP_070911600.1">
    <property type="nucleotide sequence ID" value="XM_071055499.1"/>
</dbReference>